<evidence type="ECO:0000313" key="3">
    <source>
        <dbReference type="EMBL" id="RVW33728.1"/>
    </source>
</evidence>
<organism evidence="3 4">
    <name type="scientific">Vitis vinifera</name>
    <name type="common">Grape</name>
    <dbReference type="NCBI Taxonomy" id="29760"/>
    <lineage>
        <taxon>Eukaryota</taxon>
        <taxon>Viridiplantae</taxon>
        <taxon>Streptophyta</taxon>
        <taxon>Embryophyta</taxon>
        <taxon>Tracheophyta</taxon>
        <taxon>Spermatophyta</taxon>
        <taxon>Magnoliopsida</taxon>
        <taxon>eudicotyledons</taxon>
        <taxon>Gunneridae</taxon>
        <taxon>Pentapetalae</taxon>
        <taxon>rosids</taxon>
        <taxon>Vitales</taxon>
        <taxon>Vitaceae</taxon>
        <taxon>Viteae</taxon>
        <taxon>Vitis</taxon>
    </lineage>
</organism>
<dbReference type="Gene3D" id="3.60.10.10">
    <property type="entry name" value="Endonuclease/exonuclease/phosphatase"/>
    <property type="match status" value="1"/>
</dbReference>
<dbReference type="AlphaFoldDB" id="A0A438DE66"/>
<gene>
    <name evidence="3" type="ORF">CK203_074837</name>
</gene>
<dbReference type="InterPro" id="IPR005135">
    <property type="entry name" value="Endo/exonuclease/phosphatase"/>
</dbReference>
<feature type="domain" description="Endonuclease/exonuclease/phosphatase" evidence="2">
    <location>
        <begin position="586"/>
        <end position="759"/>
    </location>
</feature>
<comment type="caution">
    <text evidence="3">The sequence shown here is derived from an EMBL/GenBank/DDBJ whole genome shotgun (WGS) entry which is preliminary data.</text>
</comment>
<dbReference type="InterPro" id="IPR036691">
    <property type="entry name" value="Endo/exonu/phosph_ase_sf"/>
</dbReference>
<protein>
    <recommendedName>
        <fullName evidence="2">Endonuclease/exonuclease/phosphatase domain-containing protein</fullName>
    </recommendedName>
</protein>
<proteinExistence type="predicted"/>
<dbReference type="SUPFAM" id="SSF56219">
    <property type="entry name" value="DNase I-like"/>
    <property type="match status" value="1"/>
</dbReference>
<sequence length="941" mass="105770">MKGGGRCWFAVDSKSFEISVEVFGERCKGIIVERSRGFTSWVRWEDGGRRFKLESRANEADRFLLCSVVDLESKRYCLVFPEGKGSTVGESEGKAQKSYVDVVKSREKKVRETLWLQLGEKEEVNGPMSDKDEADKVLLRGSRWFKESTLHLDRWDPKVGCSQNGERAESVWVRVVGLPLHFWSQEAFRKIGDCCGGFVAVDENTAKCKELRWARISVRYVGVEWPSTMQVVVGSLCYALQLCWEVKPGLSEVVLAKSKENGKEREVRDDGEGDTRAGFIRVREKTYGEPAKVAEKYKVGEGSCSKQAQSSGTVSGAATEADGSTGDRSLAWGKSPCSGLRGNLPLGRQGESGWVREPDVEGQGIKSSEKMGRPNLKLTKGMVGEGRPILKIAKEVRAPDGCYSGGGEQEGNLFGSKLGSPRPTVNLSEITDEALLEEASRYSDQTYSPFLSLGKRDISLCSTPFGWDGESVFMRVWEYRGVISRGFGKSLPRGRGGEGQRGDLCWQSSSLAKFSRYLGMPTEGFEGEILFLLKRMKERKLQKGKLDGRKRRKLESSKFERELRKLEWTVNYIGGGGGGEGGGSTSRVDLVCLQETKIQEMSTSIARSLGVGRFLDWGVVDSRGAAGGIVSCEDGFIWTFTGVYGPTLRRKKESFWEELGAIKGLWNGLWCVAGDFNAILRPEESSRGGSLNSIMRRFAEVIEELELKDLPMVGGPFTWTGGTDNQSFSRLDRFLVNEEWDSHFGDARQFLLPRLVSDHFPILMDGGSLRRGPIPFRFENMWLKAEGVKDLLKLWWEEGSVSGSASFILAEKLKFMKAKLKEWNRNSFGRVEYRKNTALEQMEYCDAKEKTSRLSLEELEARNEAKKEYKKWVLLEEITWRQKSREVWLKEGDRNTGFFHKMANAHKRRNNVDRIKINGVCLTEENDIREGIANAFKNIVV</sequence>
<dbReference type="PANTHER" id="PTHR33710:SF71">
    <property type="entry name" value="ENDONUCLEASE_EXONUCLEASE_PHOSPHATASE DOMAIN-CONTAINING PROTEIN"/>
    <property type="match status" value="1"/>
</dbReference>
<feature type="region of interest" description="Disordered" evidence="1">
    <location>
        <begin position="304"/>
        <end position="380"/>
    </location>
</feature>
<reference evidence="3 4" key="1">
    <citation type="journal article" date="2018" name="PLoS Genet.">
        <title>Population sequencing reveals clonal diversity and ancestral inbreeding in the grapevine cultivar Chardonnay.</title>
        <authorList>
            <person name="Roach M.J."/>
            <person name="Johnson D.L."/>
            <person name="Bohlmann J."/>
            <person name="van Vuuren H.J."/>
            <person name="Jones S.J."/>
            <person name="Pretorius I.S."/>
            <person name="Schmidt S.A."/>
            <person name="Borneman A.R."/>
        </authorList>
    </citation>
    <scope>NUCLEOTIDE SEQUENCE [LARGE SCALE GENOMIC DNA]</scope>
    <source>
        <strain evidence="4">cv. Chardonnay</strain>
        <tissue evidence="3">Leaf</tissue>
    </source>
</reference>
<dbReference type="Pfam" id="PF03372">
    <property type="entry name" value="Exo_endo_phos"/>
    <property type="match status" value="1"/>
</dbReference>
<accession>A0A438DE66</accession>
<feature type="compositionally biased region" description="Polar residues" evidence="1">
    <location>
        <begin position="304"/>
        <end position="316"/>
    </location>
</feature>
<dbReference type="EMBL" id="QGNW01001665">
    <property type="protein sequence ID" value="RVW33728.1"/>
    <property type="molecule type" value="Genomic_DNA"/>
</dbReference>
<dbReference type="GO" id="GO:0003824">
    <property type="term" value="F:catalytic activity"/>
    <property type="evidence" value="ECO:0007669"/>
    <property type="project" value="InterPro"/>
</dbReference>
<evidence type="ECO:0000259" key="2">
    <source>
        <dbReference type="Pfam" id="PF03372"/>
    </source>
</evidence>
<dbReference type="PANTHER" id="PTHR33710">
    <property type="entry name" value="BNAC02G09200D PROTEIN"/>
    <property type="match status" value="1"/>
</dbReference>
<evidence type="ECO:0000313" key="4">
    <source>
        <dbReference type="Proteomes" id="UP000288805"/>
    </source>
</evidence>
<evidence type="ECO:0000256" key="1">
    <source>
        <dbReference type="SAM" id="MobiDB-lite"/>
    </source>
</evidence>
<dbReference type="Proteomes" id="UP000288805">
    <property type="component" value="Unassembled WGS sequence"/>
</dbReference>
<name>A0A438DE66_VITVI</name>